<feature type="domain" description="Glycosyltransferase subfamily 4-like N-terminal" evidence="2">
    <location>
        <begin position="18"/>
        <end position="123"/>
    </location>
</feature>
<keyword evidence="4" id="KW-1185">Reference proteome</keyword>
<comment type="caution">
    <text evidence="3">The sequence shown here is derived from an EMBL/GenBank/DDBJ whole genome shotgun (WGS) entry which is preliminary data.</text>
</comment>
<organism evidence="3 4">
    <name type="scientific">Mesorhizobium retamae</name>
    <dbReference type="NCBI Taxonomy" id="2912854"/>
    <lineage>
        <taxon>Bacteria</taxon>
        <taxon>Pseudomonadati</taxon>
        <taxon>Pseudomonadota</taxon>
        <taxon>Alphaproteobacteria</taxon>
        <taxon>Hyphomicrobiales</taxon>
        <taxon>Phyllobacteriaceae</taxon>
        <taxon>Mesorhizobium</taxon>
    </lineage>
</organism>
<dbReference type="CDD" id="cd03802">
    <property type="entry name" value="GT4_AviGT4-like"/>
    <property type="match status" value="1"/>
</dbReference>
<evidence type="ECO:0000313" key="3">
    <source>
        <dbReference type="EMBL" id="MCG7505226.1"/>
    </source>
</evidence>
<dbReference type="SUPFAM" id="SSF53756">
    <property type="entry name" value="UDP-Glycosyltransferase/glycogen phosphorylase"/>
    <property type="match status" value="1"/>
</dbReference>
<dbReference type="Gene3D" id="3.40.50.2000">
    <property type="entry name" value="Glycogen Phosphorylase B"/>
    <property type="match status" value="2"/>
</dbReference>
<dbReference type="Pfam" id="PF13439">
    <property type="entry name" value="Glyco_transf_4"/>
    <property type="match status" value="1"/>
</dbReference>
<protein>
    <submittedName>
        <fullName evidence="3">Glycosyltransferase family 4 protein</fullName>
    </submittedName>
</protein>
<evidence type="ECO:0000313" key="4">
    <source>
        <dbReference type="Proteomes" id="UP001201701"/>
    </source>
</evidence>
<dbReference type="PANTHER" id="PTHR12526:SF595">
    <property type="entry name" value="BLL5217 PROTEIN"/>
    <property type="match status" value="1"/>
</dbReference>
<dbReference type="InterPro" id="IPR028098">
    <property type="entry name" value="Glyco_trans_4-like_N"/>
</dbReference>
<gene>
    <name evidence="3" type="ORF">L4923_09355</name>
</gene>
<reference evidence="3 4" key="1">
    <citation type="submission" date="2022-02" db="EMBL/GenBank/DDBJ databases">
        <title>Draft genome sequence of Mezorhizobium retamae strain IRAMC:0171 isolated from Retama raetam nodules.</title>
        <authorList>
            <person name="Bengaied R."/>
            <person name="Sbissi I."/>
            <person name="Huber K."/>
            <person name="Ghodbane F."/>
            <person name="Nouioui I."/>
            <person name="Tarhouni M."/>
            <person name="Gtari M."/>
        </authorList>
    </citation>
    <scope>NUCLEOTIDE SEQUENCE [LARGE SCALE GENOMIC DNA]</scope>
    <source>
        <strain evidence="3 4">IRAMC:0171</strain>
    </source>
</reference>
<dbReference type="InterPro" id="IPR001296">
    <property type="entry name" value="Glyco_trans_1"/>
</dbReference>
<name>A0ABS9QCT1_9HYPH</name>
<evidence type="ECO:0000259" key="1">
    <source>
        <dbReference type="Pfam" id="PF00534"/>
    </source>
</evidence>
<dbReference type="PANTHER" id="PTHR12526">
    <property type="entry name" value="GLYCOSYLTRANSFERASE"/>
    <property type="match status" value="1"/>
</dbReference>
<dbReference type="Proteomes" id="UP001201701">
    <property type="component" value="Unassembled WGS sequence"/>
</dbReference>
<proteinExistence type="predicted"/>
<dbReference type="EMBL" id="JAKREW010000006">
    <property type="protein sequence ID" value="MCG7505226.1"/>
    <property type="molecule type" value="Genomic_DNA"/>
</dbReference>
<accession>A0ABS9QCT1</accession>
<sequence>MRIAHVAPLFESVPPQLYGGTERIISYLTEALVELGHEVTLFAAGDAKTSATLVPGRERALRLDPHPLKSEIAAHLAMLHDVRARADEFDVIHFHLSHFQHFPFFEDMPERTVTTPHGRLDYADLAPTYARFPKFPMISISQSQKTGLPDANWLATIHHGIPPQLYTLDSEVSATGTYLAFLGRLSRDKRPDRAIEIARRTGLKLKLAAKIGDGDRAYFDEVIEPLIDGDQIEYIGEIPEHSKNEFLGNAAGLLFPIDWPEPFGLAVIEAMACGTPVMAWSCGAMPEVVDHGVTGILVESMEDAIATMPELLSLDRRRVRTTFEERFSASRMARDYVAAYRQLLDLPAETTSRTSDRNLLGAIH</sequence>
<dbReference type="Pfam" id="PF00534">
    <property type="entry name" value="Glycos_transf_1"/>
    <property type="match status" value="1"/>
</dbReference>
<evidence type="ECO:0000259" key="2">
    <source>
        <dbReference type="Pfam" id="PF13439"/>
    </source>
</evidence>
<feature type="domain" description="Glycosyl transferase family 1" evidence="1">
    <location>
        <begin position="176"/>
        <end position="318"/>
    </location>
</feature>
<dbReference type="RefSeq" id="WP_239363995.1">
    <property type="nucleotide sequence ID" value="NZ_JAKREW010000006.1"/>
</dbReference>